<dbReference type="GeneID" id="25253834"/>
<dbReference type="RefSeq" id="XP_013232940.1">
    <property type="nucleotide sequence ID" value="XM_013377486.1"/>
</dbReference>
<dbReference type="VEuPathDB" id="ToxoDB:ETH2_0651200"/>
<name>U6L344_EIMTE</name>
<dbReference type="VEuPathDB" id="ToxoDB:ETH_00023610"/>
<dbReference type="AlphaFoldDB" id="U6L344"/>
<sequence length="92" mass="10153">MWQEPTTFCKHGQFCPPGSKAPQDCPANHFCNTVKLGEPSGPCRGGFICSARCTTPKPTQEQNGSACDENMTGRPCSKGHYCPRRELEELYD</sequence>
<reference evidence="1" key="1">
    <citation type="submission" date="2013-10" db="EMBL/GenBank/DDBJ databases">
        <title>Genomic analysis of the causative agents of coccidiosis in chickens.</title>
        <authorList>
            <person name="Reid A.J."/>
            <person name="Blake D."/>
            <person name="Billington K."/>
            <person name="Browne H."/>
            <person name="Dunn M."/>
            <person name="Hung S."/>
            <person name="Kawahara F."/>
            <person name="Miranda-Saavedra D."/>
            <person name="Mourier T."/>
            <person name="Nagra H."/>
            <person name="Otto T.D."/>
            <person name="Rawlings N."/>
            <person name="Sanchez A."/>
            <person name="Sanders M."/>
            <person name="Subramaniam C."/>
            <person name="Tay Y."/>
            <person name="Dear P."/>
            <person name="Doerig C."/>
            <person name="Gruber A."/>
            <person name="Parkinson J."/>
            <person name="Shirley M."/>
            <person name="Wan K.L."/>
            <person name="Berriman M."/>
            <person name="Tomley F."/>
            <person name="Pain A."/>
        </authorList>
    </citation>
    <scope>NUCLEOTIDE SEQUENCE [LARGE SCALE GENOMIC DNA]</scope>
    <source>
        <strain evidence="1">Houghton</strain>
    </source>
</reference>
<dbReference type="Proteomes" id="UP000030747">
    <property type="component" value="Unassembled WGS sequence"/>
</dbReference>
<dbReference type="OrthoDB" id="354094at2759"/>
<evidence type="ECO:0000313" key="1">
    <source>
        <dbReference type="EMBL" id="CDJ42190.1"/>
    </source>
</evidence>
<gene>
    <name evidence="1" type="ORF">ETH_00023610</name>
</gene>
<protein>
    <submittedName>
        <fullName evidence="1">Uncharacterized protein</fullName>
    </submittedName>
</protein>
<reference evidence="1" key="2">
    <citation type="submission" date="2013-10" db="EMBL/GenBank/DDBJ databases">
        <authorList>
            <person name="Aslett M."/>
        </authorList>
    </citation>
    <scope>NUCLEOTIDE SEQUENCE [LARGE SCALE GENOMIC DNA]</scope>
    <source>
        <strain evidence="1">Houghton</strain>
    </source>
</reference>
<dbReference type="EMBL" id="HG675698">
    <property type="protein sequence ID" value="CDJ42190.1"/>
    <property type="molecule type" value="Genomic_DNA"/>
</dbReference>
<accession>U6L344</accession>
<proteinExistence type="predicted"/>
<keyword evidence="2" id="KW-1185">Reference proteome</keyword>
<organism evidence="1 2">
    <name type="scientific">Eimeria tenella</name>
    <name type="common">Coccidian parasite</name>
    <dbReference type="NCBI Taxonomy" id="5802"/>
    <lineage>
        <taxon>Eukaryota</taxon>
        <taxon>Sar</taxon>
        <taxon>Alveolata</taxon>
        <taxon>Apicomplexa</taxon>
        <taxon>Conoidasida</taxon>
        <taxon>Coccidia</taxon>
        <taxon>Eucoccidiorida</taxon>
        <taxon>Eimeriorina</taxon>
        <taxon>Eimeriidae</taxon>
        <taxon>Eimeria</taxon>
    </lineage>
</organism>
<evidence type="ECO:0000313" key="2">
    <source>
        <dbReference type="Proteomes" id="UP000030747"/>
    </source>
</evidence>